<feature type="domain" description="Peptidase S9 prolyl oligopeptidase catalytic" evidence="4">
    <location>
        <begin position="433"/>
        <end position="644"/>
    </location>
</feature>
<evidence type="ECO:0000256" key="1">
    <source>
        <dbReference type="ARBA" id="ARBA00022801"/>
    </source>
</evidence>
<dbReference type="Gene3D" id="3.40.50.1820">
    <property type="entry name" value="alpha/beta hydrolase"/>
    <property type="match status" value="1"/>
</dbReference>
<dbReference type="GO" id="GO:0004252">
    <property type="term" value="F:serine-type endopeptidase activity"/>
    <property type="evidence" value="ECO:0007669"/>
    <property type="project" value="TreeGrafter"/>
</dbReference>
<dbReference type="InterPro" id="IPR011042">
    <property type="entry name" value="6-blade_b-propeller_TolB-like"/>
</dbReference>
<sequence>MRTVLLAAVAALAFLPNIAHAQTAAQAVASTPLIERAKLFGNPSRGRAQLSPDGKWLAWGAPRDGVMNIWVAPRANPSQAKPLTAEKTRPIRSFFWAPDSASILFVNDKGGDENFLLYGVDVASGAQRTLTPFEKTRAEVLSVSRQVKDRILVAVNNRDPRWHDVYSLDLKSGALKLVFKNDSYGGFVADEDLNLRMAQRSRDDGGADYFRIVDGKVETTPVVSYGLEDSLTTEAVGFTHDGKTLYWLDSRGRNTAALIAQDLAGGQSSIVAQDPKADIGQVLADPKTGVVQAYAVNYLRNTWTAVDPTVKADLDFLQQQLKGEINITSRTDADDLWTVAVDPVSAPSAHYLYDRKGRSLTKLFVTRPELEGQPLQPMHPVEIKARDGLTLVSYLTLPPGADANGDGKADKPAPLVLFVHGGPWGRDVYGYNSYHQWLANRGYAVLSVNYRASTGFGKDFISAGDLQWAGKMHDDLIDAVKWAETNGVTTPKQTAIMGGSYGGYATLVGLTFTPEAFACGVDIVGPSNLETLLKTIPPYWEAVKQQFYKRMGDPTTPAGVALLKDRSPVYRASAITKPLLIGQGANDPRVNQAESDQIVAAMQAKAIPVTYVLFPDEGHGFARPQNNIAFNAVAEQFLKGCLGGRSEPIGGALKASTAQVKAGAGFTPGLQEALAAN</sequence>
<dbReference type="InterPro" id="IPR029058">
    <property type="entry name" value="AB_hydrolase_fold"/>
</dbReference>
<evidence type="ECO:0000256" key="3">
    <source>
        <dbReference type="SAM" id="SignalP"/>
    </source>
</evidence>
<keyword evidence="1" id="KW-0378">Hydrolase</keyword>
<feature type="signal peptide" evidence="3">
    <location>
        <begin position="1"/>
        <end position="21"/>
    </location>
</feature>
<dbReference type="GO" id="GO:0006508">
    <property type="term" value="P:proteolysis"/>
    <property type="evidence" value="ECO:0007669"/>
    <property type="project" value="InterPro"/>
</dbReference>
<evidence type="ECO:0000313" key="5">
    <source>
        <dbReference type="EMBL" id="PZR30762.1"/>
    </source>
</evidence>
<evidence type="ECO:0000256" key="2">
    <source>
        <dbReference type="ARBA" id="ARBA00022825"/>
    </source>
</evidence>
<name>A0A2W5UUW4_9CAUL</name>
<reference evidence="5 6" key="1">
    <citation type="submission" date="2017-08" db="EMBL/GenBank/DDBJ databases">
        <title>Infants hospitalized years apart are colonized by the same room-sourced microbial strains.</title>
        <authorList>
            <person name="Brooks B."/>
            <person name="Olm M.R."/>
            <person name="Firek B.A."/>
            <person name="Baker R."/>
            <person name="Thomas B.C."/>
            <person name="Morowitz M.J."/>
            <person name="Banfield J.F."/>
        </authorList>
    </citation>
    <scope>NUCLEOTIDE SEQUENCE [LARGE SCALE GENOMIC DNA]</scope>
    <source>
        <strain evidence="5">S2_003_000_R2_4</strain>
    </source>
</reference>
<dbReference type="InterPro" id="IPR001375">
    <property type="entry name" value="Peptidase_S9_cat"/>
</dbReference>
<dbReference type="Proteomes" id="UP000249393">
    <property type="component" value="Unassembled WGS sequence"/>
</dbReference>
<dbReference type="PANTHER" id="PTHR42776">
    <property type="entry name" value="SERINE PEPTIDASE S9 FAMILY MEMBER"/>
    <property type="match status" value="1"/>
</dbReference>
<dbReference type="Pfam" id="PF00326">
    <property type="entry name" value="Peptidase_S9"/>
    <property type="match status" value="1"/>
</dbReference>
<evidence type="ECO:0000313" key="6">
    <source>
        <dbReference type="Proteomes" id="UP000249393"/>
    </source>
</evidence>
<dbReference type="EMBL" id="QFQZ01000115">
    <property type="protein sequence ID" value="PZR30762.1"/>
    <property type="molecule type" value="Genomic_DNA"/>
</dbReference>
<keyword evidence="2" id="KW-0720">Serine protease</keyword>
<accession>A0A2W5UUW4</accession>
<dbReference type="Gene3D" id="2.120.10.30">
    <property type="entry name" value="TolB, C-terminal domain"/>
    <property type="match status" value="1"/>
</dbReference>
<dbReference type="AlphaFoldDB" id="A0A2W5UUW4"/>
<keyword evidence="3" id="KW-0732">Signal</keyword>
<comment type="caution">
    <text evidence="5">The sequence shown here is derived from an EMBL/GenBank/DDBJ whole genome shotgun (WGS) entry which is preliminary data.</text>
</comment>
<dbReference type="SUPFAM" id="SSF53474">
    <property type="entry name" value="alpha/beta-Hydrolases"/>
    <property type="match status" value="1"/>
</dbReference>
<dbReference type="PANTHER" id="PTHR42776:SF27">
    <property type="entry name" value="DIPEPTIDYL PEPTIDASE FAMILY MEMBER 6"/>
    <property type="match status" value="1"/>
</dbReference>
<dbReference type="SUPFAM" id="SSF82171">
    <property type="entry name" value="DPP6 N-terminal domain-like"/>
    <property type="match status" value="1"/>
</dbReference>
<dbReference type="InterPro" id="IPR011659">
    <property type="entry name" value="WD40"/>
</dbReference>
<dbReference type="Pfam" id="PF07676">
    <property type="entry name" value="PD40"/>
    <property type="match status" value="1"/>
</dbReference>
<protein>
    <submittedName>
        <fullName evidence="5">S9 family peptidase</fullName>
    </submittedName>
</protein>
<feature type="chain" id="PRO_5015908744" evidence="3">
    <location>
        <begin position="22"/>
        <end position="677"/>
    </location>
</feature>
<dbReference type="RefSeq" id="WP_304282737.1">
    <property type="nucleotide sequence ID" value="NZ_QFQZ01000115.1"/>
</dbReference>
<gene>
    <name evidence="5" type="ORF">DI526_21655</name>
</gene>
<organism evidence="5 6">
    <name type="scientific">Caulobacter segnis</name>
    <dbReference type="NCBI Taxonomy" id="88688"/>
    <lineage>
        <taxon>Bacteria</taxon>
        <taxon>Pseudomonadati</taxon>
        <taxon>Pseudomonadota</taxon>
        <taxon>Alphaproteobacteria</taxon>
        <taxon>Caulobacterales</taxon>
        <taxon>Caulobacteraceae</taxon>
        <taxon>Caulobacter</taxon>
    </lineage>
</organism>
<evidence type="ECO:0000259" key="4">
    <source>
        <dbReference type="Pfam" id="PF00326"/>
    </source>
</evidence>
<proteinExistence type="predicted"/>
<keyword evidence="2" id="KW-0645">Protease</keyword>